<evidence type="ECO:0000313" key="2">
    <source>
        <dbReference type="EMBL" id="KAF9071953.1"/>
    </source>
</evidence>
<feature type="transmembrane region" description="Helical" evidence="1">
    <location>
        <begin position="176"/>
        <end position="195"/>
    </location>
</feature>
<protein>
    <submittedName>
        <fullName evidence="2">Uncharacterized protein</fullName>
    </submittedName>
</protein>
<dbReference type="AlphaFoldDB" id="A0A9P5PZA5"/>
<dbReference type="Proteomes" id="UP000772434">
    <property type="component" value="Unassembled WGS sequence"/>
</dbReference>
<keyword evidence="1" id="KW-0472">Membrane</keyword>
<feature type="transmembrane region" description="Helical" evidence="1">
    <location>
        <begin position="133"/>
        <end position="156"/>
    </location>
</feature>
<organism evidence="2 3">
    <name type="scientific">Rhodocollybia butyracea</name>
    <dbReference type="NCBI Taxonomy" id="206335"/>
    <lineage>
        <taxon>Eukaryota</taxon>
        <taxon>Fungi</taxon>
        <taxon>Dikarya</taxon>
        <taxon>Basidiomycota</taxon>
        <taxon>Agaricomycotina</taxon>
        <taxon>Agaricomycetes</taxon>
        <taxon>Agaricomycetidae</taxon>
        <taxon>Agaricales</taxon>
        <taxon>Marasmiineae</taxon>
        <taxon>Omphalotaceae</taxon>
        <taxon>Rhodocollybia</taxon>
    </lineage>
</organism>
<evidence type="ECO:0000256" key="1">
    <source>
        <dbReference type="SAM" id="Phobius"/>
    </source>
</evidence>
<feature type="transmembrane region" description="Helical" evidence="1">
    <location>
        <begin position="207"/>
        <end position="232"/>
    </location>
</feature>
<keyword evidence="1" id="KW-0812">Transmembrane</keyword>
<comment type="caution">
    <text evidence="2">The sequence shown here is derived from an EMBL/GenBank/DDBJ whole genome shotgun (WGS) entry which is preliminary data.</text>
</comment>
<reference evidence="2" key="1">
    <citation type="submission" date="2020-11" db="EMBL/GenBank/DDBJ databases">
        <authorList>
            <consortium name="DOE Joint Genome Institute"/>
            <person name="Ahrendt S."/>
            <person name="Riley R."/>
            <person name="Andreopoulos W."/>
            <person name="Labutti K."/>
            <person name="Pangilinan J."/>
            <person name="Ruiz-Duenas F.J."/>
            <person name="Barrasa J.M."/>
            <person name="Sanchez-Garcia M."/>
            <person name="Camarero S."/>
            <person name="Miyauchi S."/>
            <person name="Serrano A."/>
            <person name="Linde D."/>
            <person name="Babiker R."/>
            <person name="Drula E."/>
            <person name="Ayuso-Fernandez I."/>
            <person name="Pacheco R."/>
            <person name="Padilla G."/>
            <person name="Ferreira P."/>
            <person name="Barriuso J."/>
            <person name="Kellner H."/>
            <person name="Castanera R."/>
            <person name="Alfaro M."/>
            <person name="Ramirez L."/>
            <person name="Pisabarro A.G."/>
            <person name="Kuo A."/>
            <person name="Tritt A."/>
            <person name="Lipzen A."/>
            <person name="He G."/>
            <person name="Yan M."/>
            <person name="Ng V."/>
            <person name="Cullen D."/>
            <person name="Martin F."/>
            <person name="Rosso M.-N."/>
            <person name="Henrissat B."/>
            <person name="Hibbett D."/>
            <person name="Martinez A.T."/>
            <person name="Grigoriev I.V."/>
        </authorList>
    </citation>
    <scope>NUCLEOTIDE SEQUENCE</scope>
    <source>
        <strain evidence="2">AH 40177</strain>
    </source>
</reference>
<feature type="transmembrane region" description="Helical" evidence="1">
    <location>
        <begin position="56"/>
        <end position="80"/>
    </location>
</feature>
<name>A0A9P5PZA5_9AGAR</name>
<accession>A0A9P5PZA5</accession>
<keyword evidence="3" id="KW-1185">Reference proteome</keyword>
<dbReference type="EMBL" id="JADNRY010000028">
    <property type="protein sequence ID" value="KAF9071953.1"/>
    <property type="molecule type" value="Genomic_DNA"/>
</dbReference>
<keyword evidence="1" id="KW-1133">Transmembrane helix</keyword>
<gene>
    <name evidence="2" type="ORF">BDP27DRAFT_1321195</name>
</gene>
<feature type="transmembrane region" description="Helical" evidence="1">
    <location>
        <begin position="20"/>
        <end position="44"/>
    </location>
</feature>
<evidence type="ECO:0000313" key="3">
    <source>
        <dbReference type="Proteomes" id="UP000772434"/>
    </source>
</evidence>
<sequence>MTPAEQEQMYIFGANCSINVMSLLVSTLTSAIAALGILIAMHLLPGIESWREPKAIQLLCCLSISLSWIVQSILGYTLVFDQIRAGTMMEFSTPPLIFDIINNIQTSVSQLMVMVGDLVICWRAWVLVPHDKVWRFGLAIIVICNVGFNIADIILVVLGGNGSVINNNNLLQNLGWASIAFSWLTNMAVTSLIGWKAWAHYRTIREVFYFFFVESGAMFLVIQSFALIGAILSTAMESVDTINWVVDVSQEVWQASAEGTLSACHNCHNLLGQLSHCRNTLSNSSTPDQCLIR</sequence>
<proteinExistence type="predicted"/>